<evidence type="ECO:0000256" key="1">
    <source>
        <dbReference type="SAM" id="Phobius"/>
    </source>
</evidence>
<reference evidence="2 3" key="1">
    <citation type="journal article" date="2015" name="Proc. Natl. Acad. Sci. U.S.A.">
        <title>The resurrection genome of Boea hygrometrica: A blueprint for survival of dehydration.</title>
        <authorList>
            <person name="Xiao L."/>
            <person name="Yang G."/>
            <person name="Zhang L."/>
            <person name="Yang X."/>
            <person name="Zhao S."/>
            <person name="Ji Z."/>
            <person name="Zhou Q."/>
            <person name="Hu M."/>
            <person name="Wang Y."/>
            <person name="Chen M."/>
            <person name="Xu Y."/>
            <person name="Jin H."/>
            <person name="Xiao X."/>
            <person name="Hu G."/>
            <person name="Bao F."/>
            <person name="Hu Y."/>
            <person name="Wan P."/>
            <person name="Li L."/>
            <person name="Deng X."/>
            <person name="Kuang T."/>
            <person name="Xiang C."/>
            <person name="Zhu J.K."/>
            <person name="Oliver M.J."/>
            <person name="He Y."/>
        </authorList>
    </citation>
    <scope>NUCLEOTIDE SEQUENCE [LARGE SCALE GENOMIC DNA]</scope>
    <source>
        <strain evidence="3">cv. XS01</strain>
    </source>
</reference>
<keyword evidence="1" id="KW-0472">Membrane</keyword>
<dbReference type="EMBL" id="KV007779">
    <property type="protein sequence ID" value="KZV30911.1"/>
    <property type="molecule type" value="Genomic_DNA"/>
</dbReference>
<protein>
    <submittedName>
        <fullName evidence="2">Uncharacterized protein</fullName>
    </submittedName>
</protein>
<accession>A0A2Z7BG03</accession>
<organism evidence="2 3">
    <name type="scientific">Dorcoceras hygrometricum</name>
    <dbReference type="NCBI Taxonomy" id="472368"/>
    <lineage>
        <taxon>Eukaryota</taxon>
        <taxon>Viridiplantae</taxon>
        <taxon>Streptophyta</taxon>
        <taxon>Embryophyta</taxon>
        <taxon>Tracheophyta</taxon>
        <taxon>Spermatophyta</taxon>
        <taxon>Magnoliopsida</taxon>
        <taxon>eudicotyledons</taxon>
        <taxon>Gunneridae</taxon>
        <taxon>Pentapetalae</taxon>
        <taxon>asterids</taxon>
        <taxon>lamiids</taxon>
        <taxon>Lamiales</taxon>
        <taxon>Gesneriaceae</taxon>
        <taxon>Didymocarpoideae</taxon>
        <taxon>Trichosporeae</taxon>
        <taxon>Loxocarpinae</taxon>
        <taxon>Dorcoceras</taxon>
    </lineage>
</organism>
<keyword evidence="3" id="KW-1185">Reference proteome</keyword>
<keyword evidence="1" id="KW-1133">Transmembrane helix</keyword>
<evidence type="ECO:0000313" key="3">
    <source>
        <dbReference type="Proteomes" id="UP000250235"/>
    </source>
</evidence>
<keyword evidence="1" id="KW-0812">Transmembrane</keyword>
<proteinExistence type="predicted"/>
<sequence>MFYHQLSSSCCCEALVLGCSSFLPPSIWSLGVAYLVSSIVVSHRRRQPNFSQSESSGRETILVQTRYTSRSRGALWSRGLPGRAEPYLQEVFLEELNPICKRSSWKS</sequence>
<feature type="transmembrane region" description="Helical" evidence="1">
    <location>
        <begin position="26"/>
        <end position="43"/>
    </location>
</feature>
<evidence type="ECO:0000313" key="2">
    <source>
        <dbReference type="EMBL" id="KZV30911.1"/>
    </source>
</evidence>
<dbReference type="Proteomes" id="UP000250235">
    <property type="component" value="Unassembled WGS sequence"/>
</dbReference>
<dbReference type="AlphaFoldDB" id="A0A2Z7BG03"/>
<gene>
    <name evidence="2" type="ORF">F511_33446</name>
</gene>
<name>A0A2Z7BG03_9LAMI</name>